<gene>
    <name evidence="1" type="ORF">AAFH96_24690</name>
</gene>
<keyword evidence="2" id="KW-1185">Reference proteome</keyword>
<comment type="caution">
    <text evidence="1">The sequence shown here is derived from an EMBL/GenBank/DDBJ whole genome shotgun (WGS) entry which is preliminary data.</text>
</comment>
<dbReference type="RefSeq" id="WP_375735782.1">
    <property type="nucleotide sequence ID" value="NZ_JBCGDC010000085.1"/>
</dbReference>
<organism evidence="1 2">
    <name type="scientific">Polymorphospora lycopeni</name>
    <dbReference type="NCBI Taxonomy" id="3140240"/>
    <lineage>
        <taxon>Bacteria</taxon>
        <taxon>Bacillati</taxon>
        <taxon>Actinomycetota</taxon>
        <taxon>Actinomycetes</taxon>
        <taxon>Micromonosporales</taxon>
        <taxon>Micromonosporaceae</taxon>
        <taxon>Polymorphospora</taxon>
    </lineage>
</organism>
<accession>A0ABV5CWA5</accession>
<dbReference type="Proteomes" id="UP001582793">
    <property type="component" value="Unassembled WGS sequence"/>
</dbReference>
<evidence type="ECO:0000313" key="2">
    <source>
        <dbReference type="Proteomes" id="UP001582793"/>
    </source>
</evidence>
<dbReference type="EMBL" id="JBCGDC010000085">
    <property type="protein sequence ID" value="MFB6396279.1"/>
    <property type="molecule type" value="Genomic_DNA"/>
</dbReference>
<evidence type="ECO:0000313" key="1">
    <source>
        <dbReference type="EMBL" id="MFB6396279.1"/>
    </source>
</evidence>
<proteinExistence type="predicted"/>
<sequence>MGLAVSIGNPCLGFDAEGEEHYRKQFDLLHRELAGQGVDWSPPDDPPPAGATRPHLGSFPYGYLHYLRRAYALVCDRQPVTPVSGPEDLERARPYVDEVMFSVQPHLLCHSDSAGYYVPAPMDGPLFLSDEIGGGGLVGSCQGLLRELTRVAAPIGVRLEADGSLSDAEAARLFDNGDDPFGIEQAVWLTLYETCRVSVASGHAVVYT</sequence>
<reference evidence="1 2" key="1">
    <citation type="submission" date="2024-04" db="EMBL/GenBank/DDBJ databases">
        <title>Polymorphospora sp. isolated from Baiyangdian Lake in Xiong'an New Area.</title>
        <authorList>
            <person name="Zhang X."/>
            <person name="Liu J."/>
        </authorList>
    </citation>
    <scope>NUCLEOTIDE SEQUENCE [LARGE SCALE GENOMIC DNA]</scope>
    <source>
        <strain evidence="1 2">2-325</strain>
    </source>
</reference>
<name>A0ABV5CWA5_9ACTN</name>
<protein>
    <submittedName>
        <fullName evidence="1">Uncharacterized protein</fullName>
    </submittedName>
</protein>